<proteinExistence type="predicted"/>
<evidence type="ECO:0000313" key="2">
    <source>
        <dbReference type="Proteomes" id="UP000217676"/>
    </source>
</evidence>
<gene>
    <name evidence="1" type="ORF">SLA_2192</name>
</gene>
<sequence length="104" mass="11416">MSTTAFDLDVWVKESRQEPFKFTVAGRLFEMPAAGELDKSVLTSVNIDAPSARDIETLLRAGLGDAWPEFDAIPIPLAALGELFRQWQRHEGVPLGESRASADS</sequence>
<dbReference type="AlphaFoldDB" id="A0A160NYD5"/>
<accession>A0A160NYD5</accession>
<name>A0A160NYD5_STRLU</name>
<protein>
    <submittedName>
        <fullName evidence="1">Uncharacterized protein</fullName>
    </submittedName>
</protein>
<evidence type="ECO:0000313" key="1">
    <source>
        <dbReference type="EMBL" id="BAU83125.1"/>
    </source>
</evidence>
<dbReference type="Proteomes" id="UP000217676">
    <property type="component" value="Chromosome"/>
</dbReference>
<keyword evidence="2" id="KW-1185">Reference proteome</keyword>
<dbReference type="EMBL" id="AP017424">
    <property type="protein sequence ID" value="BAU83125.1"/>
    <property type="molecule type" value="Genomic_DNA"/>
</dbReference>
<dbReference type="KEGG" id="slau:SLA_2192"/>
<organism evidence="1 2">
    <name type="scientific">Streptomyces laurentii</name>
    <dbReference type="NCBI Taxonomy" id="39478"/>
    <lineage>
        <taxon>Bacteria</taxon>
        <taxon>Bacillati</taxon>
        <taxon>Actinomycetota</taxon>
        <taxon>Actinomycetes</taxon>
        <taxon>Kitasatosporales</taxon>
        <taxon>Streptomycetaceae</taxon>
        <taxon>Streptomyces</taxon>
    </lineage>
</organism>
<reference evidence="1 2" key="1">
    <citation type="journal article" date="2016" name="Genome Announc.">
        <title>Complete Genome Sequence of Thiostrepton-Producing Streptomyces laurentii ATCC 31255.</title>
        <authorList>
            <person name="Doi K."/>
            <person name="Fujino Y."/>
            <person name="Nagayoshi Y."/>
            <person name="Ohshima T."/>
            <person name="Ogata S."/>
        </authorList>
    </citation>
    <scope>NUCLEOTIDE SEQUENCE [LARGE SCALE GENOMIC DNA]</scope>
    <source>
        <strain evidence="1 2">ATCC 31255</strain>
    </source>
</reference>